<dbReference type="PANTHER" id="PTHR19136:SF81">
    <property type="entry name" value="MOLYBDENUM COFACTOR GUANYLYLTRANSFERASE"/>
    <property type="match status" value="1"/>
</dbReference>
<feature type="domain" description="MobA-like NTP transferase" evidence="3">
    <location>
        <begin position="21"/>
        <end position="187"/>
    </location>
</feature>
<dbReference type="EMBL" id="WBJX01000002">
    <property type="protein sequence ID" value="KAB1638053.1"/>
    <property type="molecule type" value="Genomic_DNA"/>
</dbReference>
<dbReference type="InterPro" id="IPR045598">
    <property type="entry name" value="DUF6457"/>
</dbReference>
<evidence type="ECO:0000259" key="3">
    <source>
        <dbReference type="Pfam" id="PF12804"/>
    </source>
</evidence>
<sequence length="329" mass="34292">MEARAVAQPHGPTTPSAGFDAVILAGGRGSRLGGVSKGELEVGGRRLVDIAVVAAEDAGARRIIVVGQVAVDPPAVVVREEPPFGGPAAGLATALASVESPRLLLLACDLPRAAELVALLVGHLESPPAELREPDDTPGPDGAVIVDAGGRVQWLAGLYRAEAVKHALESFQGPGVHGLPLRRILEHLELARVLDETGATADIDTPEQLEAARVLAASSSPIQPTDQPTTRKEPSAMTEKPKHLPPEALDEWLAEAKRLLELDDDLDIAAVLDVAKDVAHNVARPAAPLTTFALGVALGRRSSTADSPEVFARLAELVTARALAWDHTA</sequence>
<dbReference type="Gene3D" id="3.90.550.10">
    <property type="entry name" value="Spore Coat Polysaccharide Biosynthesis Protein SpsA, Chain A"/>
    <property type="match status" value="1"/>
</dbReference>
<protein>
    <submittedName>
        <fullName evidence="5">NTP transferase domain-containing protein</fullName>
    </submittedName>
</protein>
<dbReference type="InterPro" id="IPR025877">
    <property type="entry name" value="MobA-like_NTP_Trfase"/>
</dbReference>
<evidence type="ECO:0000313" key="5">
    <source>
        <dbReference type="EMBL" id="KAB1638053.1"/>
    </source>
</evidence>
<evidence type="ECO:0000259" key="4">
    <source>
        <dbReference type="Pfam" id="PF20058"/>
    </source>
</evidence>
<proteinExistence type="predicted"/>
<accession>A0A7J5B215</accession>
<name>A0A7J5B215_9MICO</name>
<dbReference type="SUPFAM" id="SSF53448">
    <property type="entry name" value="Nucleotide-diphospho-sugar transferases"/>
    <property type="match status" value="1"/>
</dbReference>
<comment type="caution">
    <text evidence="5">The sequence shown here is derived from an EMBL/GenBank/DDBJ whole genome shotgun (WGS) entry which is preliminary data.</text>
</comment>
<feature type="domain" description="DUF6457" evidence="4">
    <location>
        <begin position="245"/>
        <end position="326"/>
    </location>
</feature>
<dbReference type="RefSeq" id="WP_151423156.1">
    <property type="nucleotide sequence ID" value="NZ_WBJX01000002.1"/>
</dbReference>
<organism evidence="5 6">
    <name type="scientific">Pseudoclavibacter terrae</name>
    <dbReference type="NCBI Taxonomy" id="1530195"/>
    <lineage>
        <taxon>Bacteria</taxon>
        <taxon>Bacillati</taxon>
        <taxon>Actinomycetota</taxon>
        <taxon>Actinomycetes</taxon>
        <taxon>Micrococcales</taxon>
        <taxon>Microbacteriaceae</taxon>
        <taxon>Pseudoclavibacter</taxon>
    </lineage>
</organism>
<dbReference type="Pfam" id="PF20058">
    <property type="entry name" value="DUF6457"/>
    <property type="match status" value="1"/>
</dbReference>
<keyword evidence="6" id="KW-1185">Reference proteome</keyword>
<dbReference type="OrthoDB" id="4408226at2"/>
<dbReference type="GO" id="GO:0016779">
    <property type="term" value="F:nucleotidyltransferase activity"/>
    <property type="evidence" value="ECO:0007669"/>
    <property type="project" value="TreeGrafter"/>
</dbReference>
<feature type="region of interest" description="Disordered" evidence="2">
    <location>
        <begin position="216"/>
        <end position="245"/>
    </location>
</feature>
<evidence type="ECO:0000256" key="1">
    <source>
        <dbReference type="ARBA" id="ARBA00022679"/>
    </source>
</evidence>
<dbReference type="Pfam" id="PF12804">
    <property type="entry name" value="NTP_transf_3"/>
    <property type="match status" value="1"/>
</dbReference>
<dbReference type="PANTHER" id="PTHR19136">
    <property type="entry name" value="MOLYBDENUM COFACTOR GUANYLYLTRANSFERASE"/>
    <property type="match status" value="1"/>
</dbReference>
<reference evidence="5 6" key="1">
    <citation type="submission" date="2019-09" db="EMBL/GenBank/DDBJ databases">
        <title>Phylogeny of genus Pseudoclavibacter and closely related genus.</title>
        <authorList>
            <person name="Li Y."/>
        </authorList>
    </citation>
    <scope>NUCLEOTIDE SEQUENCE [LARGE SCALE GENOMIC DNA]</scope>
    <source>
        <strain evidence="5 6">THG-MD12</strain>
    </source>
</reference>
<feature type="compositionally biased region" description="Basic and acidic residues" evidence="2">
    <location>
        <begin position="229"/>
        <end position="245"/>
    </location>
</feature>
<dbReference type="InterPro" id="IPR029044">
    <property type="entry name" value="Nucleotide-diphossugar_trans"/>
</dbReference>
<feature type="compositionally biased region" description="Polar residues" evidence="2">
    <location>
        <begin position="217"/>
        <end position="228"/>
    </location>
</feature>
<dbReference type="AlphaFoldDB" id="A0A7J5B215"/>
<evidence type="ECO:0000256" key="2">
    <source>
        <dbReference type="SAM" id="MobiDB-lite"/>
    </source>
</evidence>
<keyword evidence="1 5" id="KW-0808">Transferase</keyword>
<evidence type="ECO:0000313" key="6">
    <source>
        <dbReference type="Proteomes" id="UP000490386"/>
    </source>
</evidence>
<dbReference type="Proteomes" id="UP000490386">
    <property type="component" value="Unassembled WGS sequence"/>
</dbReference>
<gene>
    <name evidence="5" type="ORF">F8O03_06445</name>
</gene>